<name>A0A916RA77_9HYPH</name>
<evidence type="ECO:0000259" key="5">
    <source>
        <dbReference type="Pfam" id="PF00700"/>
    </source>
</evidence>
<dbReference type="Pfam" id="PF00669">
    <property type="entry name" value="Flagellin_N"/>
    <property type="match status" value="1"/>
</dbReference>
<keyword evidence="7" id="KW-1185">Reference proteome</keyword>
<evidence type="ECO:0000313" key="6">
    <source>
        <dbReference type="EMBL" id="GGA47629.1"/>
    </source>
</evidence>
<dbReference type="Pfam" id="PF00700">
    <property type="entry name" value="Flagellin_C"/>
    <property type="match status" value="1"/>
</dbReference>
<dbReference type="EMBL" id="BMKB01000002">
    <property type="protein sequence ID" value="GGA47629.1"/>
    <property type="molecule type" value="Genomic_DNA"/>
</dbReference>
<evidence type="ECO:0000259" key="4">
    <source>
        <dbReference type="Pfam" id="PF00669"/>
    </source>
</evidence>
<reference evidence="6 7" key="1">
    <citation type="journal article" date="2014" name="Int. J. Syst. Evol. Microbiol.">
        <title>Complete genome sequence of Corynebacterium casei LMG S-19264T (=DSM 44701T), isolated from a smear-ripened cheese.</title>
        <authorList>
            <consortium name="US DOE Joint Genome Institute (JGI-PGF)"/>
            <person name="Walter F."/>
            <person name="Albersmeier A."/>
            <person name="Kalinowski J."/>
            <person name="Ruckert C."/>
        </authorList>
    </citation>
    <scope>NUCLEOTIDE SEQUENCE [LARGE SCALE GENOMIC DNA]</scope>
    <source>
        <strain evidence="6 7">CGMCC 1.15896</strain>
    </source>
</reference>
<dbReference type="InterPro" id="IPR046358">
    <property type="entry name" value="Flagellin_C"/>
</dbReference>
<dbReference type="GO" id="GO:0005198">
    <property type="term" value="F:structural molecule activity"/>
    <property type="evidence" value="ECO:0007669"/>
    <property type="project" value="UniProtKB-UniRule"/>
</dbReference>
<keyword evidence="3" id="KW-0964">Secreted</keyword>
<proteinExistence type="inferred from homology"/>
<evidence type="ECO:0000256" key="2">
    <source>
        <dbReference type="ARBA" id="ARBA00023143"/>
    </source>
</evidence>
<dbReference type="RefSeq" id="WP_127070823.1">
    <property type="nucleotide sequence ID" value="NZ_BMKB01000002.1"/>
</dbReference>
<gene>
    <name evidence="6" type="ORF">GCM10011499_16810</name>
</gene>
<comment type="function">
    <text evidence="3">Flagellin is the subunit protein which polymerizes to form the filaments of bacterial flagella.</text>
</comment>
<dbReference type="OrthoDB" id="9808068at2"/>
<dbReference type="Gene3D" id="1.20.1330.10">
    <property type="entry name" value="f41 fragment of flagellin, N-terminal domain"/>
    <property type="match status" value="1"/>
</dbReference>
<evidence type="ECO:0000256" key="3">
    <source>
        <dbReference type="RuleBase" id="RU362073"/>
    </source>
</evidence>
<dbReference type="Proteomes" id="UP000596977">
    <property type="component" value="Unassembled WGS sequence"/>
</dbReference>
<dbReference type="GO" id="GO:0009288">
    <property type="term" value="C:bacterial-type flagellum"/>
    <property type="evidence" value="ECO:0007669"/>
    <property type="project" value="UniProtKB-SubCell"/>
</dbReference>
<evidence type="ECO:0000256" key="1">
    <source>
        <dbReference type="ARBA" id="ARBA00005709"/>
    </source>
</evidence>
<dbReference type="InterPro" id="IPR001029">
    <property type="entry name" value="Flagellin_N"/>
</dbReference>
<dbReference type="AlphaFoldDB" id="A0A916RA77"/>
<protein>
    <recommendedName>
        <fullName evidence="3">Flagellin</fullName>
    </recommendedName>
</protein>
<sequence>MSDVTLSKAVRSNLLHLQGTSKMMDQTQTRLATGKRVNSALDNPTNFFTSSALKARASDIGSLLDSMSTGIRIIEAADNGLSSITKTLEQMQSTLRQARQDKSFMVQSYAVDVAQLGAADVITLTGGSIDGGTYTLDGGNLNPANPIQTIDTLDDLVAYLNNEPDLKNRIRASNDKGTLRIENISTQDLEVSGDAVDAGITVGVNDTIKGNNVRANLSKQFNELRNELNGFADDSSVNGINLLRGDQLKIVFNELGTSFLEIEAKNRDGEVRPINSATLGLRDIAEQELDLDSGIDGFLRDVQQALGEVRSQASDFGSTLSIVQNRENFTKNMINTLETAASDLTLADTNEEAANMLALQTRQQLSQTALSLASQADQSVLRLF</sequence>
<dbReference type="PANTHER" id="PTHR42792">
    <property type="entry name" value="FLAGELLIN"/>
    <property type="match status" value="1"/>
</dbReference>
<comment type="caution">
    <text evidence="6">The sequence shown here is derived from an EMBL/GenBank/DDBJ whole genome shotgun (WGS) entry which is preliminary data.</text>
</comment>
<keyword evidence="2 3" id="KW-0975">Bacterial flagellum</keyword>
<dbReference type="PANTHER" id="PTHR42792:SF2">
    <property type="entry name" value="FLAGELLIN"/>
    <property type="match status" value="1"/>
</dbReference>
<comment type="subcellular location">
    <subcellularLocation>
        <location evidence="3">Secreted</location>
    </subcellularLocation>
    <subcellularLocation>
        <location evidence="3">Bacterial flagellum</location>
    </subcellularLocation>
</comment>
<dbReference type="GO" id="GO:0005576">
    <property type="term" value="C:extracellular region"/>
    <property type="evidence" value="ECO:0007669"/>
    <property type="project" value="UniProtKB-SubCell"/>
</dbReference>
<feature type="domain" description="Flagellin C-terminal" evidence="5">
    <location>
        <begin position="301"/>
        <end position="384"/>
    </location>
</feature>
<comment type="similarity">
    <text evidence="1 3">Belongs to the bacterial flagellin family.</text>
</comment>
<feature type="domain" description="Flagellin N-terminal" evidence="4">
    <location>
        <begin position="15"/>
        <end position="102"/>
    </location>
</feature>
<dbReference type="SUPFAM" id="SSF64518">
    <property type="entry name" value="Phase 1 flagellin"/>
    <property type="match status" value="2"/>
</dbReference>
<accession>A0A916RA77</accession>
<organism evidence="6 7">
    <name type="scientific">Pelagibacterium lentulum</name>
    <dbReference type="NCBI Taxonomy" id="2029865"/>
    <lineage>
        <taxon>Bacteria</taxon>
        <taxon>Pseudomonadati</taxon>
        <taxon>Pseudomonadota</taxon>
        <taxon>Alphaproteobacteria</taxon>
        <taxon>Hyphomicrobiales</taxon>
        <taxon>Devosiaceae</taxon>
        <taxon>Pelagibacterium</taxon>
    </lineage>
</organism>
<dbReference type="InterPro" id="IPR001492">
    <property type="entry name" value="Flagellin"/>
</dbReference>
<evidence type="ECO:0000313" key="7">
    <source>
        <dbReference type="Proteomes" id="UP000596977"/>
    </source>
</evidence>